<dbReference type="Proteomes" id="UP000032582">
    <property type="component" value="Unassembled WGS sequence"/>
</dbReference>
<protein>
    <submittedName>
        <fullName evidence="2">Uncharacterized protein</fullName>
    </submittedName>
</protein>
<name>A0A0D8LCG2_MORMO</name>
<dbReference type="AlphaFoldDB" id="A0A0D8LCG2"/>
<keyword evidence="1" id="KW-0175">Coiled coil</keyword>
<comment type="caution">
    <text evidence="2">The sequence shown here is derived from an EMBL/GenBank/DDBJ whole genome shotgun (WGS) entry which is preliminary data.</text>
</comment>
<dbReference type="EMBL" id="JZSH01000046">
    <property type="protein sequence ID" value="KJF78448.1"/>
    <property type="molecule type" value="Genomic_DNA"/>
</dbReference>
<feature type="coiled-coil region" evidence="1">
    <location>
        <begin position="128"/>
        <end position="166"/>
    </location>
</feature>
<gene>
    <name evidence="2" type="ORF">UA45_06085</name>
</gene>
<proteinExistence type="predicted"/>
<evidence type="ECO:0000256" key="1">
    <source>
        <dbReference type="SAM" id="Coils"/>
    </source>
</evidence>
<evidence type="ECO:0000313" key="2">
    <source>
        <dbReference type="EMBL" id="KJF78448.1"/>
    </source>
</evidence>
<reference evidence="2 3" key="1">
    <citation type="submission" date="2015-02" db="EMBL/GenBank/DDBJ databases">
        <title>Whole genome shotgun sequencing of cultured foodborne pathogen.</title>
        <authorList>
            <person name="Timme R."/>
            <person name="Allard M.W."/>
            <person name="Strain E."/>
            <person name="Evans P.S."/>
            <person name="Brown E."/>
        </authorList>
    </citation>
    <scope>NUCLEOTIDE SEQUENCE [LARGE SCALE GENOMIC DNA]</scope>
    <source>
        <strain evidence="2 3">GCSL-TSO-24</strain>
    </source>
</reference>
<accession>A0A0D8LCG2</accession>
<evidence type="ECO:0000313" key="3">
    <source>
        <dbReference type="Proteomes" id="UP000032582"/>
    </source>
</evidence>
<dbReference type="PATRIC" id="fig|582.24.peg.1859"/>
<organism evidence="2 3">
    <name type="scientific">Morganella morganii</name>
    <name type="common">Proteus morganii</name>
    <dbReference type="NCBI Taxonomy" id="582"/>
    <lineage>
        <taxon>Bacteria</taxon>
        <taxon>Pseudomonadati</taxon>
        <taxon>Pseudomonadota</taxon>
        <taxon>Gammaproteobacteria</taxon>
        <taxon>Enterobacterales</taxon>
        <taxon>Morganellaceae</taxon>
        <taxon>Morganella</taxon>
    </lineage>
</organism>
<sequence>MLSPVSNSVSADAITVSRENNNCPEISPKLALLKEKLNTIEPGKRTDEITYFINFIERNETQMRGIPAISDRLSTVLNVVNLIKDNIIMEGDNMENLSQLSNLTREMEGMLNSGECKNTHERVAAEVSRSAEKVAKEAQRAAERVTNEAERSADKVKNEFQRLRKNGNCNIFHD</sequence>